<dbReference type="InterPro" id="IPR017521">
    <property type="entry name" value="Sugar_tfrase_PEP-CTERM_Stp1"/>
</dbReference>
<proteinExistence type="predicted"/>
<dbReference type="EMBL" id="CZQE01000032">
    <property type="protein sequence ID" value="CUS43306.1"/>
    <property type="molecule type" value="Genomic_DNA"/>
</dbReference>
<dbReference type="NCBIfam" id="TIGR03087">
    <property type="entry name" value="stp1"/>
    <property type="match status" value="1"/>
</dbReference>
<dbReference type="PANTHER" id="PTHR12526">
    <property type="entry name" value="GLYCOSYLTRANSFERASE"/>
    <property type="match status" value="1"/>
</dbReference>
<dbReference type="GO" id="GO:0016757">
    <property type="term" value="F:glycosyltransferase activity"/>
    <property type="evidence" value="ECO:0007669"/>
    <property type="project" value="TreeGrafter"/>
</dbReference>
<accession>A0A170PMV4</accession>
<sequence>MGRERDWAAYFQRTRLMGDILFLAHRVPYPPDRGDKIRGFNILKFLSARKRVHLIAFADDTRDMKQKSGLAKFTGNRSIIWRSKPRAVAALEAIFTRKPVSLTAFENRPLREQVERILSAHSIDTIYVYSSQMAQYLPSRPRQRVIMDFCDMDSAKFTAYAKTAKGPMAWFMKREAKMLFSHERAVAKIADASLFVSAAEAELFRSKTGAERVHVVENGIDTEFFDPVAHFKRIDTTGELMVFTGQMDYRPNIEAVTWFVETILPHVRIRHPQARFAIVGRNPTEAVRALAKQPGVIVTGEVADVRGWLAAASVVVAPLKLARGVQNKVLEAMAMARPVVASAAAAEGIDHGGTIRIGATVGEIAEEVIAVLDNPASASVMGREAREQVQKRYSWQACLAPLDSILGIRVKAPPKRSAA</sequence>
<name>A0A170PMV4_9ZZZZ</name>
<dbReference type="Pfam" id="PF13692">
    <property type="entry name" value="Glyco_trans_1_4"/>
    <property type="match status" value="1"/>
</dbReference>
<organism evidence="1">
    <name type="scientific">hydrothermal vent metagenome</name>
    <dbReference type="NCBI Taxonomy" id="652676"/>
    <lineage>
        <taxon>unclassified sequences</taxon>
        <taxon>metagenomes</taxon>
        <taxon>ecological metagenomes</taxon>
    </lineage>
</organism>
<dbReference type="PANTHER" id="PTHR12526:SF600">
    <property type="entry name" value="GLYCOSYL TRANSFERASE GROUP 1"/>
    <property type="match status" value="1"/>
</dbReference>
<dbReference type="Gene3D" id="3.40.50.2000">
    <property type="entry name" value="Glycogen Phosphorylase B"/>
    <property type="match status" value="2"/>
</dbReference>
<protein>
    <submittedName>
        <fullName evidence="1">FIG137776: Glycosyltransferase</fullName>
    </submittedName>
</protein>
<keyword evidence="1" id="KW-0808">Transferase</keyword>
<dbReference type="CDD" id="cd03801">
    <property type="entry name" value="GT4_PimA-like"/>
    <property type="match status" value="1"/>
</dbReference>
<reference evidence="1" key="1">
    <citation type="submission" date="2015-10" db="EMBL/GenBank/DDBJ databases">
        <authorList>
            <person name="Gilbert D.G."/>
        </authorList>
    </citation>
    <scope>NUCLEOTIDE SEQUENCE</scope>
</reference>
<gene>
    <name evidence="1" type="ORF">MGWOODY_Smn1526</name>
</gene>
<dbReference type="AlphaFoldDB" id="A0A170PMV4"/>
<dbReference type="SUPFAM" id="SSF53756">
    <property type="entry name" value="UDP-Glycosyltransferase/glycogen phosphorylase"/>
    <property type="match status" value="1"/>
</dbReference>
<evidence type="ECO:0000313" key="1">
    <source>
        <dbReference type="EMBL" id="CUS43306.1"/>
    </source>
</evidence>